<dbReference type="PATRIC" id="fig|389348.3.peg.390"/>
<dbReference type="Proteomes" id="UP000069902">
    <property type="component" value="Chromosome cPNK"/>
</dbReference>
<dbReference type="EMBL" id="LN879502">
    <property type="protein sequence ID" value="CUI15979.1"/>
    <property type="molecule type" value="Genomic_DNA"/>
</dbReference>
<sequence>MFGLESQKKKKPVEEFVFELETELKNSKKNKELRQKVEERIQKIKEALRSGENQEEFDRFGLLLHGYTSLLKVISRFNPK</sequence>
<keyword evidence="3" id="KW-1185">Reference proteome</keyword>
<proteinExistence type="predicted"/>
<reference evidence="3" key="1">
    <citation type="submission" date="2015-09" db="EMBL/GenBank/DDBJ databases">
        <authorList>
            <person name="Bertelli C."/>
        </authorList>
    </citation>
    <scope>NUCLEOTIDE SEQUENCE [LARGE SCALE GENOMIC DNA]</scope>
    <source>
        <strain evidence="3">KNic</strain>
    </source>
</reference>
<evidence type="ECO:0000313" key="2">
    <source>
        <dbReference type="EMBL" id="CUI15979.1"/>
    </source>
</evidence>
<organism evidence="2 3">
    <name type="scientific">Candidatus Protochlamydia naegleriophila</name>
    <dbReference type="NCBI Taxonomy" id="389348"/>
    <lineage>
        <taxon>Bacteria</taxon>
        <taxon>Pseudomonadati</taxon>
        <taxon>Chlamydiota</taxon>
        <taxon>Chlamydiia</taxon>
        <taxon>Parachlamydiales</taxon>
        <taxon>Parachlamydiaceae</taxon>
        <taxon>Candidatus Protochlamydia</taxon>
    </lineage>
</organism>
<accession>A0A0U5K1M4</accession>
<gene>
    <name evidence="2" type="primary">sctE</name>
    <name evidence="2" type="ORF">PNK_0342</name>
</gene>
<dbReference type="RefSeq" id="WP_032124967.1">
    <property type="nucleotide sequence ID" value="NZ_LN879502.1"/>
</dbReference>
<dbReference type="InParanoid" id="A0A0U5K1M4"/>
<dbReference type="Pfam" id="PF17376">
    <property type="entry name" value="DUF5398"/>
    <property type="match status" value="1"/>
</dbReference>
<dbReference type="STRING" id="389348.PNK_0342"/>
<dbReference type="KEGG" id="pnl:PNK_0342"/>
<dbReference type="AlphaFoldDB" id="A0A0U5K1M4"/>
<name>A0A0U5K1M4_9BACT</name>
<keyword evidence="1" id="KW-0175">Coiled coil</keyword>
<protein>
    <submittedName>
        <fullName evidence="2">Putative needle chaperone SctE</fullName>
    </submittedName>
</protein>
<evidence type="ECO:0000256" key="1">
    <source>
        <dbReference type="SAM" id="Coils"/>
    </source>
</evidence>
<dbReference type="InterPro" id="IPR035336">
    <property type="entry name" value="DUF5398"/>
</dbReference>
<feature type="coiled-coil region" evidence="1">
    <location>
        <begin position="27"/>
        <end position="54"/>
    </location>
</feature>
<evidence type="ECO:0000313" key="3">
    <source>
        <dbReference type="Proteomes" id="UP000069902"/>
    </source>
</evidence>